<dbReference type="InterPro" id="IPR003660">
    <property type="entry name" value="HAMP_dom"/>
</dbReference>
<keyword evidence="15" id="KW-1185">Reference proteome</keyword>
<accession>A0A6L8VCM4</accession>
<dbReference type="InterPro" id="IPR013727">
    <property type="entry name" value="2CSK_N"/>
</dbReference>
<evidence type="ECO:0000313" key="14">
    <source>
        <dbReference type="EMBL" id="MZQ88013.1"/>
    </source>
</evidence>
<protein>
    <recommendedName>
        <fullName evidence="3">histidine kinase</fullName>
        <ecNumber evidence="3">2.7.13.3</ecNumber>
    </recommendedName>
</protein>
<dbReference type="Gene3D" id="1.10.287.130">
    <property type="match status" value="1"/>
</dbReference>
<dbReference type="SMART" id="SM00388">
    <property type="entry name" value="HisKA"/>
    <property type="match status" value="1"/>
</dbReference>
<dbReference type="InterPro" id="IPR004358">
    <property type="entry name" value="Sig_transdc_His_kin-like_C"/>
</dbReference>
<dbReference type="CDD" id="cd00082">
    <property type="entry name" value="HisKA"/>
    <property type="match status" value="1"/>
</dbReference>
<dbReference type="Pfam" id="PF00512">
    <property type="entry name" value="HisKA"/>
    <property type="match status" value="1"/>
</dbReference>
<evidence type="ECO:0000256" key="3">
    <source>
        <dbReference type="ARBA" id="ARBA00012438"/>
    </source>
</evidence>
<dbReference type="Pfam" id="PF08521">
    <property type="entry name" value="2CSK_N"/>
    <property type="match status" value="1"/>
</dbReference>
<evidence type="ECO:0000256" key="1">
    <source>
        <dbReference type="ARBA" id="ARBA00000085"/>
    </source>
</evidence>
<evidence type="ECO:0000256" key="5">
    <source>
        <dbReference type="ARBA" id="ARBA00022679"/>
    </source>
</evidence>
<evidence type="ECO:0000256" key="9">
    <source>
        <dbReference type="ARBA" id="ARBA00023012"/>
    </source>
</evidence>
<dbReference type="SUPFAM" id="SSF55874">
    <property type="entry name" value="ATPase domain of HSP90 chaperone/DNA topoisomerase II/histidine kinase"/>
    <property type="match status" value="1"/>
</dbReference>
<dbReference type="PROSITE" id="PS50109">
    <property type="entry name" value="HIS_KIN"/>
    <property type="match status" value="1"/>
</dbReference>
<keyword evidence="9" id="KW-0902">Two-component regulatory system</keyword>
<dbReference type="SUPFAM" id="SSF47384">
    <property type="entry name" value="Homodimeric domain of signal transducing histidine kinase"/>
    <property type="match status" value="1"/>
</dbReference>
<dbReference type="EC" id="2.7.13.3" evidence="3"/>
<evidence type="ECO:0000256" key="10">
    <source>
        <dbReference type="ARBA" id="ARBA00023136"/>
    </source>
</evidence>
<comment type="subcellular location">
    <subcellularLocation>
        <location evidence="2">Membrane</location>
    </subcellularLocation>
</comment>
<dbReference type="InterPro" id="IPR003661">
    <property type="entry name" value="HisK_dim/P_dom"/>
</dbReference>
<dbReference type="PANTHER" id="PTHR45436">
    <property type="entry name" value="SENSOR HISTIDINE KINASE YKOH"/>
    <property type="match status" value="1"/>
</dbReference>
<dbReference type="Proteomes" id="UP000477083">
    <property type="component" value="Unassembled WGS sequence"/>
</dbReference>
<evidence type="ECO:0000259" key="12">
    <source>
        <dbReference type="PROSITE" id="PS50109"/>
    </source>
</evidence>
<dbReference type="InterPro" id="IPR036097">
    <property type="entry name" value="HisK_dim/P_sf"/>
</dbReference>
<gene>
    <name evidence="14" type="ORF">GS660_02735</name>
</gene>
<dbReference type="InterPro" id="IPR036890">
    <property type="entry name" value="HATPase_C_sf"/>
</dbReference>
<dbReference type="OrthoDB" id="913606at2"/>
<evidence type="ECO:0000256" key="11">
    <source>
        <dbReference type="SAM" id="Phobius"/>
    </source>
</evidence>
<dbReference type="PROSITE" id="PS50885">
    <property type="entry name" value="HAMP"/>
    <property type="match status" value="1"/>
</dbReference>
<dbReference type="Pfam" id="PF02518">
    <property type="entry name" value="HATPase_c"/>
    <property type="match status" value="1"/>
</dbReference>
<comment type="catalytic activity">
    <reaction evidence="1">
        <text>ATP + protein L-histidine = ADP + protein N-phospho-L-histidine.</text>
        <dbReference type="EC" id="2.7.13.3"/>
    </reaction>
</comment>
<keyword evidence="5" id="KW-0808">Transferase</keyword>
<proteinExistence type="predicted"/>
<feature type="domain" description="Histidine kinase" evidence="12">
    <location>
        <begin position="250"/>
        <end position="476"/>
    </location>
</feature>
<evidence type="ECO:0000256" key="4">
    <source>
        <dbReference type="ARBA" id="ARBA00022553"/>
    </source>
</evidence>
<keyword evidence="8 11" id="KW-1133">Transmembrane helix</keyword>
<sequence length="476" mass="49581">MTPGISAHAAYSLRRRLLGWLLISTAVLGVLALVDTWREAVRTANTVSDRVLFGSALAIAERVTVDEDGGLQVDIPYSALEMLSSAAQDRVFYRVDGPPGTFLTGYDQLPILDGPSDSPVFADGSFGGEPIRIASLHRAASTGIDSVPFTVIVAETTAARRALTGTILLRSALRLAGMIGGAALIVWVAVTLSLRPLYRLGEAIALRSPDDLRPIEQAAPNEVRGLVDTVNSFMLRLETALRAMRSFTGNASHQLRTPLAVVRTQLALAVRAGDLPAARAAAQAGDAALAEAERILAQLLLLARVDAAGGAPLPDAPLDLVALARDLTAEKVPAAAEAGIDLGFAGEGLVPVRAEPVLLGELLRNLLDNALTYAGRGAEVTVRVFASAEGGAVLAVEDDGPGIAPDRRSALRGRFVRGAEDGDHPAGMGLGLAIVEEIATLFGGRLSLEDAAPMDGVKDRAGHRGLVVRVAFPPGA</sequence>
<dbReference type="GO" id="GO:0005886">
    <property type="term" value="C:plasma membrane"/>
    <property type="evidence" value="ECO:0007669"/>
    <property type="project" value="TreeGrafter"/>
</dbReference>
<dbReference type="InterPro" id="IPR003594">
    <property type="entry name" value="HATPase_dom"/>
</dbReference>
<feature type="domain" description="HAMP" evidence="13">
    <location>
        <begin position="191"/>
        <end position="242"/>
    </location>
</feature>
<organism evidence="14 15">
    <name type="scientific">Frigidibacter albus</name>
    <dbReference type="NCBI Taxonomy" id="1465486"/>
    <lineage>
        <taxon>Bacteria</taxon>
        <taxon>Pseudomonadati</taxon>
        <taxon>Pseudomonadota</taxon>
        <taxon>Alphaproteobacteria</taxon>
        <taxon>Rhodobacterales</taxon>
        <taxon>Paracoccaceae</taxon>
        <taxon>Frigidibacter</taxon>
    </lineage>
</organism>
<keyword evidence="7 14" id="KW-0418">Kinase</keyword>
<dbReference type="AlphaFoldDB" id="A0A6L8VCM4"/>
<evidence type="ECO:0000259" key="13">
    <source>
        <dbReference type="PROSITE" id="PS50885"/>
    </source>
</evidence>
<comment type="caution">
    <text evidence="14">The sequence shown here is derived from an EMBL/GenBank/DDBJ whole genome shotgun (WGS) entry which is preliminary data.</text>
</comment>
<dbReference type="GO" id="GO:0000155">
    <property type="term" value="F:phosphorelay sensor kinase activity"/>
    <property type="evidence" value="ECO:0007669"/>
    <property type="project" value="InterPro"/>
</dbReference>
<keyword evidence="10 11" id="KW-0472">Membrane</keyword>
<dbReference type="SMART" id="SM00387">
    <property type="entry name" value="HATPase_c"/>
    <property type="match status" value="1"/>
</dbReference>
<keyword evidence="6 11" id="KW-0812">Transmembrane</keyword>
<evidence type="ECO:0000256" key="6">
    <source>
        <dbReference type="ARBA" id="ARBA00022692"/>
    </source>
</evidence>
<dbReference type="InterPro" id="IPR005467">
    <property type="entry name" value="His_kinase_dom"/>
</dbReference>
<keyword evidence="4" id="KW-0597">Phosphoprotein</keyword>
<dbReference type="RefSeq" id="WP_161343211.1">
    <property type="nucleotide sequence ID" value="NZ_BMGW01000002.1"/>
</dbReference>
<dbReference type="EMBL" id="WWNR01000002">
    <property type="protein sequence ID" value="MZQ88013.1"/>
    <property type="molecule type" value="Genomic_DNA"/>
</dbReference>
<evidence type="ECO:0000256" key="8">
    <source>
        <dbReference type="ARBA" id="ARBA00022989"/>
    </source>
</evidence>
<dbReference type="PANTHER" id="PTHR45436:SF1">
    <property type="entry name" value="SENSOR PROTEIN QSEC"/>
    <property type="match status" value="1"/>
</dbReference>
<feature type="transmembrane region" description="Helical" evidence="11">
    <location>
        <begin position="175"/>
        <end position="198"/>
    </location>
</feature>
<name>A0A6L8VCM4_9RHOB</name>
<evidence type="ECO:0000256" key="2">
    <source>
        <dbReference type="ARBA" id="ARBA00004370"/>
    </source>
</evidence>
<dbReference type="Gene3D" id="3.30.565.10">
    <property type="entry name" value="Histidine kinase-like ATPase, C-terminal domain"/>
    <property type="match status" value="1"/>
</dbReference>
<dbReference type="InterPro" id="IPR050428">
    <property type="entry name" value="TCS_sensor_his_kinase"/>
</dbReference>
<dbReference type="PRINTS" id="PR00344">
    <property type="entry name" value="BCTRLSENSOR"/>
</dbReference>
<evidence type="ECO:0000313" key="15">
    <source>
        <dbReference type="Proteomes" id="UP000477083"/>
    </source>
</evidence>
<reference evidence="14 15" key="1">
    <citation type="submission" date="2020-01" db="EMBL/GenBank/DDBJ databases">
        <title>Frigidibacter albus SP32T (=CGMCC 1.13995T).</title>
        <authorList>
            <person name="Liao X."/>
        </authorList>
    </citation>
    <scope>NUCLEOTIDE SEQUENCE [LARGE SCALE GENOMIC DNA]</scope>
    <source>
        <strain evidence="14 15">SP32</strain>
    </source>
</reference>
<evidence type="ECO:0000256" key="7">
    <source>
        <dbReference type="ARBA" id="ARBA00022777"/>
    </source>
</evidence>